<evidence type="ECO:0008006" key="5">
    <source>
        <dbReference type="Google" id="ProtNLM"/>
    </source>
</evidence>
<accession>A0A1B4FW21</accession>
<keyword evidence="2" id="KW-0732">Signal</keyword>
<dbReference type="Proteomes" id="UP000067711">
    <property type="component" value="Chromosome 2"/>
</dbReference>
<evidence type="ECO:0000313" key="3">
    <source>
        <dbReference type="EMBL" id="AOJ07888.1"/>
    </source>
</evidence>
<feature type="chain" id="PRO_5015350980" description="Lipoprotein" evidence="2">
    <location>
        <begin position="20"/>
        <end position="90"/>
    </location>
</feature>
<reference evidence="3 4" key="1">
    <citation type="submission" date="2015-12" db="EMBL/GenBank/DDBJ databases">
        <title>Diversity of Burkholderia near neighbor genomes.</title>
        <authorList>
            <person name="Sahl J."/>
            <person name="Wagner D."/>
            <person name="Keim P."/>
        </authorList>
    </citation>
    <scope>NUCLEOTIDE SEQUENCE [LARGE SCALE GENOMIC DNA]</scope>
    <source>
        <strain evidence="3 4">BDU8</strain>
    </source>
</reference>
<protein>
    <recommendedName>
        <fullName evidence="5">Lipoprotein</fullName>
    </recommendedName>
</protein>
<sequence length="90" mass="8155">MSIHAISTKVACAAALALAAAACSQSGSYGSSPRSGGAMTDGVGQPPPTAVTPSDGARDGGSGDHGASPMAPGGGGNGATPAPGAPGSSY</sequence>
<dbReference type="RefSeq" id="WP_066487898.1">
    <property type="nucleotide sequence ID" value="NZ_CP013388.1"/>
</dbReference>
<feature type="compositionally biased region" description="Low complexity" evidence="1">
    <location>
        <begin position="25"/>
        <end position="38"/>
    </location>
</feature>
<gene>
    <name evidence="3" type="ORF">WS71_11660</name>
</gene>
<feature type="region of interest" description="Disordered" evidence="1">
    <location>
        <begin position="25"/>
        <end position="90"/>
    </location>
</feature>
<evidence type="ECO:0000256" key="1">
    <source>
        <dbReference type="SAM" id="MobiDB-lite"/>
    </source>
</evidence>
<dbReference type="EMBL" id="CP013388">
    <property type="protein sequence ID" value="AOJ07888.1"/>
    <property type="molecule type" value="Genomic_DNA"/>
</dbReference>
<organism evidence="3 4">
    <name type="scientific">Burkholderia mayonis</name>
    <dbReference type="NCBI Taxonomy" id="1385591"/>
    <lineage>
        <taxon>Bacteria</taxon>
        <taxon>Pseudomonadati</taxon>
        <taxon>Pseudomonadota</taxon>
        <taxon>Betaproteobacteria</taxon>
        <taxon>Burkholderiales</taxon>
        <taxon>Burkholderiaceae</taxon>
        <taxon>Burkholderia</taxon>
        <taxon>pseudomallei group</taxon>
    </lineage>
</organism>
<name>A0A1B4FW21_9BURK</name>
<evidence type="ECO:0000313" key="4">
    <source>
        <dbReference type="Proteomes" id="UP000067711"/>
    </source>
</evidence>
<proteinExistence type="predicted"/>
<evidence type="ECO:0000256" key="2">
    <source>
        <dbReference type="SAM" id="SignalP"/>
    </source>
</evidence>
<dbReference type="AlphaFoldDB" id="A0A1B4FW21"/>
<feature type="signal peptide" evidence="2">
    <location>
        <begin position="1"/>
        <end position="19"/>
    </location>
</feature>
<feature type="compositionally biased region" description="Low complexity" evidence="1">
    <location>
        <begin position="79"/>
        <end position="90"/>
    </location>
</feature>